<dbReference type="EMBL" id="BGZK01000547">
    <property type="protein sequence ID" value="GBP49572.1"/>
    <property type="molecule type" value="Genomic_DNA"/>
</dbReference>
<organism evidence="1 2">
    <name type="scientific">Eumeta variegata</name>
    <name type="common">Bagworm moth</name>
    <name type="synonym">Eumeta japonica</name>
    <dbReference type="NCBI Taxonomy" id="151549"/>
    <lineage>
        <taxon>Eukaryota</taxon>
        <taxon>Metazoa</taxon>
        <taxon>Ecdysozoa</taxon>
        <taxon>Arthropoda</taxon>
        <taxon>Hexapoda</taxon>
        <taxon>Insecta</taxon>
        <taxon>Pterygota</taxon>
        <taxon>Neoptera</taxon>
        <taxon>Endopterygota</taxon>
        <taxon>Lepidoptera</taxon>
        <taxon>Glossata</taxon>
        <taxon>Ditrysia</taxon>
        <taxon>Tineoidea</taxon>
        <taxon>Psychidae</taxon>
        <taxon>Oiketicinae</taxon>
        <taxon>Eumeta</taxon>
    </lineage>
</organism>
<protein>
    <submittedName>
        <fullName evidence="1">Uncharacterized protein</fullName>
    </submittedName>
</protein>
<reference evidence="1 2" key="1">
    <citation type="journal article" date="2019" name="Commun. Biol.">
        <title>The bagworm genome reveals a unique fibroin gene that provides high tensile strength.</title>
        <authorList>
            <person name="Kono N."/>
            <person name="Nakamura H."/>
            <person name="Ohtoshi R."/>
            <person name="Tomita M."/>
            <person name="Numata K."/>
            <person name="Arakawa K."/>
        </authorList>
    </citation>
    <scope>NUCLEOTIDE SEQUENCE [LARGE SCALE GENOMIC DNA]</scope>
</reference>
<proteinExistence type="predicted"/>
<dbReference type="Proteomes" id="UP000299102">
    <property type="component" value="Unassembled WGS sequence"/>
</dbReference>
<gene>
    <name evidence="1" type="ORF">EVAR_45637_1</name>
</gene>
<evidence type="ECO:0000313" key="1">
    <source>
        <dbReference type="EMBL" id="GBP49572.1"/>
    </source>
</evidence>
<evidence type="ECO:0000313" key="2">
    <source>
        <dbReference type="Proteomes" id="UP000299102"/>
    </source>
</evidence>
<name>A0A4C1WGF0_EUMVA</name>
<dbReference type="OrthoDB" id="414730at2759"/>
<sequence length="147" mass="16649">MYDFGPLASSGNRRLLPGSQWKNILRCDVEFLVVTQEYFFPLGSTTDVALIHQNIQGMVIKELEIELFTGSGNIDVLCITEHGSKNVDYPNDGGETRSAPKRRVATPRSLIVSFTFQPPQKMFHIKKQRMTSESFMLCYTTVTLLEL</sequence>
<accession>A0A4C1WGF0</accession>
<comment type="caution">
    <text evidence="1">The sequence shown here is derived from an EMBL/GenBank/DDBJ whole genome shotgun (WGS) entry which is preliminary data.</text>
</comment>
<keyword evidence="2" id="KW-1185">Reference proteome</keyword>
<dbReference type="AlphaFoldDB" id="A0A4C1WGF0"/>